<dbReference type="Proteomes" id="UP000233551">
    <property type="component" value="Unassembled WGS sequence"/>
</dbReference>
<dbReference type="GO" id="GO:0006508">
    <property type="term" value="P:proteolysis"/>
    <property type="evidence" value="ECO:0007669"/>
    <property type="project" value="InterPro"/>
</dbReference>
<feature type="domain" description="Inhibitor I9" evidence="3">
    <location>
        <begin position="15"/>
        <end position="62"/>
    </location>
</feature>
<evidence type="ECO:0000313" key="4">
    <source>
        <dbReference type="EMBL" id="PKI73653.1"/>
    </source>
</evidence>
<dbReference type="GO" id="GO:0004252">
    <property type="term" value="F:serine-type endopeptidase activity"/>
    <property type="evidence" value="ECO:0007669"/>
    <property type="project" value="InterPro"/>
</dbReference>
<dbReference type="Gene3D" id="3.30.70.80">
    <property type="entry name" value="Peptidase S8 propeptide/proteinase inhibitor I9"/>
    <property type="match status" value="1"/>
</dbReference>
<dbReference type="InterPro" id="IPR045051">
    <property type="entry name" value="SBT"/>
</dbReference>
<evidence type="ECO:0000313" key="5">
    <source>
        <dbReference type="Proteomes" id="UP000233551"/>
    </source>
</evidence>
<sequence>MDALFTFVDRKMSSISPSASTLYTYSAACHGFATSLAPDEADSLRMLDSVLGVYEDTLYTLHTTQTPEFLGISNELGLWSWSGFPSSPNKEYSDVIIGVLDTGVWPESSSFDDSGMPSSGQVEG</sequence>
<keyword evidence="5" id="KW-1185">Reference proteome</keyword>
<dbReference type="InterPro" id="IPR037045">
    <property type="entry name" value="S8pro/Inhibitor_I9_sf"/>
</dbReference>
<dbReference type="InterPro" id="IPR010259">
    <property type="entry name" value="S8pro/Inhibitor_I9"/>
</dbReference>
<dbReference type="Pfam" id="PF05922">
    <property type="entry name" value="Inhibitor_I9"/>
    <property type="match status" value="1"/>
</dbReference>
<dbReference type="EMBL" id="PGOL01000265">
    <property type="protein sequence ID" value="PKI73653.1"/>
    <property type="molecule type" value="Genomic_DNA"/>
</dbReference>
<dbReference type="PANTHER" id="PTHR10795">
    <property type="entry name" value="PROPROTEIN CONVERTASE SUBTILISIN/KEXIN"/>
    <property type="match status" value="1"/>
</dbReference>
<keyword evidence="2" id="KW-0732">Signal</keyword>
<comment type="similarity">
    <text evidence="1">Belongs to the peptidase S8 family.</text>
</comment>
<name>A0A2I0KZ77_PUNGR</name>
<reference evidence="4 5" key="1">
    <citation type="submission" date="2017-11" db="EMBL/GenBank/DDBJ databases">
        <title>De-novo sequencing of pomegranate (Punica granatum L.) genome.</title>
        <authorList>
            <person name="Akparov Z."/>
            <person name="Amiraslanov A."/>
            <person name="Hajiyeva S."/>
            <person name="Abbasov M."/>
            <person name="Kaur K."/>
            <person name="Hamwieh A."/>
            <person name="Solovyev V."/>
            <person name="Salamov A."/>
            <person name="Braich B."/>
            <person name="Kosarev P."/>
            <person name="Mahmoud A."/>
            <person name="Hajiyev E."/>
            <person name="Babayeva S."/>
            <person name="Izzatullayeva V."/>
            <person name="Mammadov A."/>
            <person name="Mammadov A."/>
            <person name="Sharifova S."/>
            <person name="Ojaghi J."/>
            <person name="Eynullazada K."/>
            <person name="Bayramov B."/>
            <person name="Abdulazimova A."/>
            <person name="Shahmuradov I."/>
        </authorList>
    </citation>
    <scope>NUCLEOTIDE SEQUENCE [LARGE SCALE GENOMIC DNA]</scope>
    <source>
        <strain evidence="5">cv. AG2017</strain>
        <tissue evidence="4">Leaf</tissue>
    </source>
</reference>
<evidence type="ECO:0000256" key="1">
    <source>
        <dbReference type="ARBA" id="ARBA00011073"/>
    </source>
</evidence>
<proteinExistence type="inferred from homology"/>
<evidence type="ECO:0000259" key="3">
    <source>
        <dbReference type="Pfam" id="PF05922"/>
    </source>
</evidence>
<dbReference type="InterPro" id="IPR036852">
    <property type="entry name" value="Peptidase_S8/S53_dom_sf"/>
</dbReference>
<dbReference type="STRING" id="22663.A0A2I0KZ77"/>
<accession>A0A2I0KZ77</accession>
<dbReference type="AlphaFoldDB" id="A0A2I0KZ77"/>
<dbReference type="SUPFAM" id="SSF52743">
    <property type="entry name" value="Subtilisin-like"/>
    <property type="match status" value="1"/>
</dbReference>
<evidence type="ECO:0000256" key="2">
    <source>
        <dbReference type="ARBA" id="ARBA00022729"/>
    </source>
</evidence>
<comment type="caution">
    <text evidence="4">The sequence shown here is derived from an EMBL/GenBank/DDBJ whole genome shotgun (WGS) entry which is preliminary data.</text>
</comment>
<gene>
    <name evidence="4" type="ORF">CRG98_005894</name>
</gene>
<dbReference type="Gene3D" id="3.40.50.200">
    <property type="entry name" value="Peptidase S8/S53 domain"/>
    <property type="match status" value="1"/>
</dbReference>
<protein>
    <recommendedName>
        <fullName evidence="3">Inhibitor I9 domain-containing protein</fullName>
    </recommendedName>
</protein>
<organism evidence="4 5">
    <name type="scientific">Punica granatum</name>
    <name type="common">Pomegranate</name>
    <dbReference type="NCBI Taxonomy" id="22663"/>
    <lineage>
        <taxon>Eukaryota</taxon>
        <taxon>Viridiplantae</taxon>
        <taxon>Streptophyta</taxon>
        <taxon>Embryophyta</taxon>
        <taxon>Tracheophyta</taxon>
        <taxon>Spermatophyta</taxon>
        <taxon>Magnoliopsida</taxon>
        <taxon>eudicotyledons</taxon>
        <taxon>Gunneridae</taxon>
        <taxon>Pentapetalae</taxon>
        <taxon>rosids</taxon>
        <taxon>malvids</taxon>
        <taxon>Myrtales</taxon>
        <taxon>Lythraceae</taxon>
        <taxon>Punica</taxon>
    </lineage>
</organism>